<reference evidence="2 4" key="1">
    <citation type="submission" date="2016-10" db="EMBL/GenBank/DDBJ databases">
        <authorList>
            <person name="Varghese N."/>
            <person name="Submissions S."/>
        </authorList>
    </citation>
    <scope>NUCLEOTIDE SEQUENCE [LARGE SCALE GENOMIC DNA]</scope>
    <source>
        <strain evidence="2 4">CGMCC 1.7012</strain>
    </source>
</reference>
<dbReference type="Proteomes" id="UP000182314">
    <property type="component" value="Unassembled WGS sequence"/>
</dbReference>
<accession>A0AA94H2F8</accession>
<dbReference type="EMBL" id="CP014007">
    <property type="protein sequence ID" value="ANI82978.1"/>
    <property type="molecule type" value="Genomic_DNA"/>
</dbReference>
<proteinExistence type="predicted"/>
<dbReference type="EMBL" id="FOKO01000002">
    <property type="protein sequence ID" value="SFC13815.1"/>
    <property type="molecule type" value="Genomic_DNA"/>
</dbReference>
<evidence type="ECO:0000313" key="2">
    <source>
        <dbReference type="EMBL" id="SFC13815.1"/>
    </source>
</evidence>
<gene>
    <name evidence="1" type="ORF">AWR26_12715</name>
    <name evidence="2" type="ORF">SAMN05216286_1720</name>
</gene>
<dbReference type="KEGG" id="kor:AWR26_12715"/>
<evidence type="ECO:0000313" key="1">
    <source>
        <dbReference type="EMBL" id="ANI82978.1"/>
    </source>
</evidence>
<sequence>MKELNAIEMQEVSGAGILSTAGSMVGAGIGSILDAITPGESTLMTDACQTIGRFIGAIAENPLGIFGVILSNLLSRNNG</sequence>
<evidence type="ECO:0000313" key="4">
    <source>
        <dbReference type="Proteomes" id="UP000182314"/>
    </source>
</evidence>
<dbReference type="RefSeq" id="WP_064566353.1">
    <property type="nucleotide sequence ID" value="NZ_CP014007.2"/>
</dbReference>
<reference evidence="1 3" key="2">
    <citation type="submission" date="2021-03" db="EMBL/GenBank/DDBJ databases">
        <authorList>
            <person name="Li Y."/>
            <person name="Li S."/>
            <person name="Chen M."/>
            <person name="Peng G."/>
            <person name="Tan Z."/>
            <person name="An Q."/>
        </authorList>
    </citation>
    <scope>NUCLEOTIDE SEQUENCE [LARGE SCALE GENOMIC DNA]</scope>
    <source>
        <strain evidence="1 3">Ola 51</strain>
    </source>
</reference>
<name>A0AA94H2F8_9ENTR</name>
<keyword evidence="3" id="KW-1185">Reference proteome</keyword>
<organism evidence="2 4">
    <name type="scientific">Kosakonia oryzae</name>
    <dbReference type="NCBI Taxonomy" id="497725"/>
    <lineage>
        <taxon>Bacteria</taxon>
        <taxon>Pseudomonadati</taxon>
        <taxon>Pseudomonadota</taxon>
        <taxon>Gammaproteobacteria</taxon>
        <taxon>Enterobacterales</taxon>
        <taxon>Enterobacteriaceae</taxon>
        <taxon>Kosakonia</taxon>
    </lineage>
</organism>
<protein>
    <submittedName>
        <fullName evidence="2">Uncharacterized protein</fullName>
    </submittedName>
</protein>
<dbReference type="AlphaFoldDB" id="A0AA94H2F8"/>
<dbReference type="Proteomes" id="UP000078227">
    <property type="component" value="Chromosome"/>
</dbReference>
<evidence type="ECO:0000313" key="3">
    <source>
        <dbReference type="Proteomes" id="UP000078227"/>
    </source>
</evidence>